<evidence type="ECO:0000313" key="2">
    <source>
        <dbReference type="EMBL" id="KAK7320322.1"/>
    </source>
</evidence>
<evidence type="ECO:0000256" key="1">
    <source>
        <dbReference type="SAM" id="MobiDB-lite"/>
    </source>
</evidence>
<protein>
    <submittedName>
        <fullName evidence="2">Uncharacterized protein</fullName>
    </submittedName>
</protein>
<reference evidence="2 3" key="1">
    <citation type="submission" date="2024-01" db="EMBL/GenBank/DDBJ databases">
        <title>The genomes of 5 underutilized Papilionoideae crops provide insights into root nodulation and disease resistanc.</title>
        <authorList>
            <person name="Jiang F."/>
        </authorList>
    </citation>
    <scope>NUCLEOTIDE SEQUENCE [LARGE SCALE GENOMIC DNA]</scope>
    <source>
        <strain evidence="2">LVBAO_FW01</strain>
        <tissue evidence="2">Leaves</tissue>
    </source>
</reference>
<dbReference type="EMBL" id="JAYMYQ010000007">
    <property type="protein sequence ID" value="KAK7320322.1"/>
    <property type="molecule type" value="Genomic_DNA"/>
</dbReference>
<keyword evidence="3" id="KW-1185">Reference proteome</keyword>
<comment type="caution">
    <text evidence="2">The sequence shown here is derived from an EMBL/GenBank/DDBJ whole genome shotgun (WGS) entry which is preliminary data.</text>
</comment>
<evidence type="ECO:0000313" key="3">
    <source>
        <dbReference type="Proteomes" id="UP001367508"/>
    </source>
</evidence>
<organism evidence="2 3">
    <name type="scientific">Canavalia gladiata</name>
    <name type="common">Sword bean</name>
    <name type="synonym">Dolichos gladiatus</name>
    <dbReference type="NCBI Taxonomy" id="3824"/>
    <lineage>
        <taxon>Eukaryota</taxon>
        <taxon>Viridiplantae</taxon>
        <taxon>Streptophyta</taxon>
        <taxon>Embryophyta</taxon>
        <taxon>Tracheophyta</taxon>
        <taxon>Spermatophyta</taxon>
        <taxon>Magnoliopsida</taxon>
        <taxon>eudicotyledons</taxon>
        <taxon>Gunneridae</taxon>
        <taxon>Pentapetalae</taxon>
        <taxon>rosids</taxon>
        <taxon>fabids</taxon>
        <taxon>Fabales</taxon>
        <taxon>Fabaceae</taxon>
        <taxon>Papilionoideae</taxon>
        <taxon>50 kb inversion clade</taxon>
        <taxon>NPAAA clade</taxon>
        <taxon>indigoferoid/millettioid clade</taxon>
        <taxon>Phaseoleae</taxon>
        <taxon>Canavalia</taxon>
    </lineage>
</organism>
<accession>A0AAN9KMQ6</accession>
<proteinExistence type="predicted"/>
<dbReference type="Proteomes" id="UP001367508">
    <property type="component" value="Unassembled WGS sequence"/>
</dbReference>
<feature type="compositionally biased region" description="Polar residues" evidence="1">
    <location>
        <begin position="9"/>
        <end position="20"/>
    </location>
</feature>
<feature type="region of interest" description="Disordered" evidence="1">
    <location>
        <begin position="8"/>
        <end position="27"/>
    </location>
</feature>
<name>A0AAN9KMQ6_CANGL</name>
<gene>
    <name evidence="2" type="ORF">VNO77_29694</name>
</gene>
<dbReference type="AlphaFoldDB" id="A0AAN9KMQ6"/>
<sequence length="86" mass="9872">MIIAEAASTLAQHTATSVGTDPNLGPGPRCKYDEEFFSMDREETREQEKTASDRRYRQTALQVKTESQNLQINMPMNQSKWNELYS</sequence>